<dbReference type="AlphaFoldDB" id="A0A4R5UMY5"/>
<dbReference type="RefSeq" id="WP_133314704.1">
    <property type="nucleotide sequence ID" value="NZ_SMTL01000001.1"/>
</dbReference>
<sequence length="264" mass="28955">MHQPAKRTGPRGFSAMIVRAADGGPIRTLAIGRQKKPVGRYPAYKASGRALPEESPAEVSVIQICEVSPYVRSVLAQPHRLEISVRGRTRPLVYFPDFEMKVDAPLAAALEEGRSFGNAALEWPPRASTSGDVRTIVAEVKRPGDKRLWDPEYRQKLMLAREVYESLGFHFAVIEEERDIACVDGAVLRLIAYHTFVKVDNLDAVLALEFLAARGGEADLRELQEALGPGAEGVAKSHALQIRGVLSFDVLRYRSGTARVVAGI</sequence>
<protein>
    <recommendedName>
        <fullName evidence="3">TnsA endonuclease N-terminal domain-containing protein</fullName>
    </recommendedName>
</protein>
<evidence type="ECO:0000313" key="1">
    <source>
        <dbReference type="EMBL" id="TDK39255.1"/>
    </source>
</evidence>
<name>A0A4R5UMY5_9HYPH</name>
<dbReference type="Proteomes" id="UP000295238">
    <property type="component" value="Unassembled WGS sequence"/>
</dbReference>
<proteinExistence type="predicted"/>
<evidence type="ECO:0000313" key="2">
    <source>
        <dbReference type="Proteomes" id="UP000295238"/>
    </source>
</evidence>
<dbReference type="OrthoDB" id="8362634at2"/>
<comment type="caution">
    <text evidence="1">The sequence shown here is derived from an EMBL/GenBank/DDBJ whole genome shotgun (WGS) entry which is preliminary data.</text>
</comment>
<accession>A0A4R5UMY5</accession>
<reference evidence="1 2" key="1">
    <citation type="submission" date="2019-03" db="EMBL/GenBank/DDBJ databases">
        <title>Rhizobium sp. nov., an bacterium isolated from biocrust in Mu Us Desert.</title>
        <authorList>
            <person name="Lixiong L."/>
        </authorList>
    </citation>
    <scope>NUCLEOTIDE SEQUENCE [LARGE SCALE GENOMIC DNA]</scope>
    <source>
        <strain evidence="1 2">SPY-1</strain>
    </source>
</reference>
<evidence type="ECO:0008006" key="3">
    <source>
        <dbReference type="Google" id="ProtNLM"/>
    </source>
</evidence>
<organism evidence="1 2">
    <name type="scientific">Rhizobium deserti</name>
    <dbReference type="NCBI Taxonomy" id="2547961"/>
    <lineage>
        <taxon>Bacteria</taxon>
        <taxon>Pseudomonadati</taxon>
        <taxon>Pseudomonadota</taxon>
        <taxon>Alphaproteobacteria</taxon>
        <taxon>Hyphomicrobiales</taxon>
        <taxon>Rhizobiaceae</taxon>
        <taxon>Rhizobium/Agrobacterium group</taxon>
        <taxon>Rhizobium</taxon>
    </lineage>
</organism>
<dbReference type="EMBL" id="SMTL01000001">
    <property type="protein sequence ID" value="TDK39255.1"/>
    <property type="molecule type" value="Genomic_DNA"/>
</dbReference>
<gene>
    <name evidence="1" type="ORF">E2F50_03790</name>
</gene>
<keyword evidence="2" id="KW-1185">Reference proteome</keyword>